<protein>
    <submittedName>
        <fullName evidence="3">Uncharacterized protein</fullName>
    </submittedName>
</protein>
<feature type="compositionally biased region" description="Low complexity" evidence="2">
    <location>
        <begin position="656"/>
        <end position="665"/>
    </location>
</feature>
<feature type="compositionally biased region" description="Polar residues" evidence="2">
    <location>
        <begin position="947"/>
        <end position="959"/>
    </location>
</feature>
<feature type="region of interest" description="Disordered" evidence="2">
    <location>
        <begin position="655"/>
        <end position="702"/>
    </location>
</feature>
<sequence length="1043" mass="121148">MSTKKHQNGDLDKLNISFTLTDDSENIAINQSDQNDIIYNIDCISDQSLPQQKFQQFINEQENIFEKHNISSIHEQPSTQESKTHHQTQITFGKDLPTCQELNQQKVIVNNGLNKSSFKNYKQYVVSLDKLQEEQQKINIKKQPDYEINSNNNLTQTTNQKNNKQNYNGATNNLMMNNNSQSNLKSSTTHDETQSTNMMTCMLEKTQTETLEFLKKQLIILQSENEKMNVQLNEKEHTIQEMKKSTSGLRDGITIRDYEQTISKQAIELIQLRQNNEQLQKENKQLQQEIVKNKAEGFQKYEDLKKNNEELLEAYEEKFQCQLDLVNENCQKQIASLESKIKQDQQLILDLKISNENQFNRIQQLEKENQKLQVEKDSFLELSNKYKELTAFFDAQNKQQEAKSSYQNSQLQNMQQNDIQNKLNINEQNEINSHFLNHQSAVKLYKSTSNQNQQVNNQSQLTNQNKTANNSIQNNNSLSFNDLQKVLQKQALSQEQNVKFKEQINQQIQNLQNNQSKILSPRGTDQSPQQSRDRQQIATQNKSAYKQQKYQLDNQVKQEDQKSQITKNSFSIQGNTSNSKSQIIRSTNKSTDNNQIKTEQENSFISNSQKQQQKQFQLELGQAQEAQKQQLYSYSTQTTKRNHYLQQNISHRHYPSQLNSNQNLSHNKSCEDYNSPLSHRESSNSKSKMGSKCNQSTINNNNSQSKYIVRNYSKKELNSSGNCMDANLFQHEMIKEYLSPQINQTQNNYRDSNYKAINKYLQQKKKKGINSQEQHSFYNTINTNSSSNSLLIASTNKTQIQDQNSNNLIQSKINQTSKTNLIQNQIQAQISSSFVNERVQLNNDEQKNISHNQKNTQQKMAKSFSIQQLINQQHLSHYQNNINKQKQGGASLSQQVGKIPLPQNIHSQSVQNTEGQETYSPRINTSRSTNANRNNLTAQKIQEKQMSHQQSSHLATESPQLKREDRSTSNSILKSPNQENDFQQKQPMNSTCMQNNHGQQPNSYQNKHLIQINRANVYSRIKNQIQQQQQQYSEQNNYEITDI</sequence>
<feature type="region of interest" description="Disordered" evidence="2">
    <location>
        <begin position="513"/>
        <end position="543"/>
    </location>
</feature>
<dbReference type="EMBL" id="GG662820">
    <property type="protein sequence ID" value="EWS75991.1"/>
    <property type="molecule type" value="Genomic_DNA"/>
</dbReference>
<feature type="region of interest" description="Disordered" evidence="2">
    <location>
        <begin position="555"/>
        <end position="596"/>
    </location>
</feature>
<feature type="region of interest" description="Disordered" evidence="2">
    <location>
        <begin position="901"/>
        <end position="1003"/>
    </location>
</feature>
<dbReference type="InParanoid" id="W7XJV9"/>
<feature type="compositionally biased region" description="Polar residues" evidence="2">
    <location>
        <begin position="968"/>
        <end position="1003"/>
    </location>
</feature>
<dbReference type="AlphaFoldDB" id="W7XJV9"/>
<feature type="compositionally biased region" description="Low complexity" evidence="2">
    <location>
        <begin position="924"/>
        <end position="938"/>
    </location>
</feature>
<accession>W7XJV9</accession>
<dbReference type="KEGG" id="tet:TTHERM_000155299"/>
<feature type="region of interest" description="Disordered" evidence="2">
    <location>
        <begin position="143"/>
        <end position="191"/>
    </location>
</feature>
<evidence type="ECO:0000256" key="1">
    <source>
        <dbReference type="SAM" id="Coils"/>
    </source>
</evidence>
<reference evidence="4" key="1">
    <citation type="journal article" date="2006" name="PLoS Biol.">
        <title>Macronuclear genome sequence of the ciliate Tetrahymena thermophila, a model eukaryote.</title>
        <authorList>
            <person name="Eisen J.A."/>
            <person name="Coyne R.S."/>
            <person name="Wu M."/>
            <person name="Wu D."/>
            <person name="Thiagarajan M."/>
            <person name="Wortman J.R."/>
            <person name="Badger J.H."/>
            <person name="Ren Q."/>
            <person name="Amedeo P."/>
            <person name="Jones K.M."/>
            <person name="Tallon L.J."/>
            <person name="Delcher A.L."/>
            <person name="Salzberg S.L."/>
            <person name="Silva J.C."/>
            <person name="Haas B.J."/>
            <person name="Majoros W.H."/>
            <person name="Farzad M."/>
            <person name="Carlton J.M."/>
            <person name="Smith R.K. Jr."/>
            <person name="Garg J."/>
            <person name="Pearlman R.E."/>
            <person name="Karrer K.M."/>
            <person name="Sun L."/>
            <person name="Manning G."/>
            <person name="Elde N.C."/>
            <person name="Turkewitz A.P."/>
            <person name="Asai D.J."/>
            <person name="Wilkes D.E."/>
            <person name="Wang Y."/>
            <person name="Cai H."/>
            <person name="Collins K."/>
            <person name="Stewart B.A."/>
            <person name="Lee S.R."/>
            <person name="Wilamowska K."/>
            <person name="Weinberg Z."/>
            <person name="Ruzzo W.L."/>
            <person name="Wloga D."/>
            <person name="Gaertig J."/>
            <person name="Frankel J."/>
            <person name="Tsao C.-C."/>
            <person name="Gorovsky M.A."/>
            <person name="Keeling P.J."/>
            <person name="Waller R.F."/>
            <person name="Patron N.J."/>
            <person name="Cherry J.M."/>
            <person name="Stover N.A."/>
            <person name="Krieger C.J."/>
            <person name="del Toro C."/>
            <person name="Ryder H.F."/>
            <person name="Williamson S.C."/>
            <person name="Barbeau R.A."/>
            <person name="Hamilton E.P."/>
            <person name="Orias E."/>
        </authorList>
    </citation>
    <scope>NUCLEOTIDE SEQUENCE [LARGE SCALE GENOMIC DNA]</scope>
    <source>
        <strain evidence="4">SB210</strain>
    </source>
</reference>
<proteinExistence type="predicted"/>
<evidence type="ECO:0000313" key="4">
    <source>
        <dbReference type="Proteomes" id="UP000009168"/>
    </source>
</evidence>
<feature type="compositionally biased region" description="Low complexity" evidence="2">
    <location>
        <begin position="149"/>
        <end position="187"/>
    </location>
</feature>
<name>W7XJV9_TETTS</name>
<dbReference type="GeneID" id="24437589"/>
<feature type="coiled-coil region" evidence="1">
    <location>
        <begin position="211"/>
        <end position="382"/>
    </location>
</feature>
<keyword evidence="4" id="KW-1185">Reference proteome</keyword>
<gene>
    <name evidence="3" type="ORF">TTHERM_000155299</name>
</gene>
<keyword evidence="1" id="KW-0175">Coiled coil</keyword>
<feature type="compositionally biased region" description="Polar residues" evidence="2">
    <location>
        <begin position="563"/>
        <end position="596"/>
    </location>
</feature>
<feature type="compositionally biased region" description="Polar residues" evidence="2">
    <location>
        <begin position="904"/>
        <end position="923"/>
    </location>
</feature>
<dbReference type="RefSeq" id="XP_012651509.1">
    <property type="nucleotide sequence ID" value="XM_012796055.1"/>
</dbReference>
<dbReference type="Proteomes" id="UP000009168">
    <property type="component" value="Unassembled WGS sequence"/>
</dbReference>
<evidence type="ECO:0000313" key="3">
    <source>
        <dbReference type="EMBL" id="EWS75991.1"/>
    </source>
</evidence>
<evidence type="ECO:0000256" key="2">
    <source>
        <dbReference type="SAM" id="MobiDB-lite"/>
    </source>
</evidence>
<organism evidence="3 4">
    <name type="scientific">Tetrahymena thermophila (strain SB210)</name>
    <dbReference type="NCBI Taxonomy" id="312017"/>
    <lineage>
        <taxon>Eukaryota</taxon>
        <taxon>Sar</taxon>
        <taxon>Alveolata</taxon>
        <taxon>Ciliophora</taxon>
        <taxon>Intramacronucleata</taxon>
        <taxon>Oligohymenophorea</taxon>
        <taxon>Hymenostomatida</taxon>
        <taxon>Tetrahymenina</taxon>
        <taxon>Tetrahymenidae</taxon>
        <taxon>Tetrahymena</taxon>
    </lineage>
</organism>